<keyword evidence="8" id="KW-1185">Reference proteome</keyword>
<feature type="coiled-coil region" evidence="3">
    <location>
        <begin position="147"/>
        <end position="174"/>
    </location>
</feature>
<dbReference type="Gene3D" id="2.40.50.100">
    <property type="match status" value="1"/>
</dbReference>
<keyword evidence="5" id="KW-0732">Signal</keyword>
<feature type="region of interest" description="Disordered" evidence="4">
    <location>
        <begin position="178"/>
        <end position="216"/>
    </location>
</feature>
<evidence type="ECO:0000256" key="2">
    <source>
        <dbReference type="ARBA" id="ARBA00023054"/>
    </source>
</evidence>
<dbReference type="Gene3D" id="2.40.30.170">
    <property type="match status" value="1"/>
</dbReference>
<proteinExistence type="predicted"/>
<comment type="caution">
    <text evidence="7">The sequence shown here is derived from an EMBL/GenBank/DDBJ whole genome shotgun (WGS) entry which is preliminary data.</text>
</comment>
<dbReference type="Proteomes" id="UP001501598">
    <property type="component" value="Unassembled WGS sequence"/>
</dbReference>
<evidence type="ECO:0000256" key="1">
    <source>
        <dbReference type="ARBA" id="ARBA00004196"/>
    </source>
</evidence>
<dbReference type="PANTHER" id="PTHR32347:SF23">
    <property type="entry name" value="BLL5650 PROTEIN"/>
    <property type="match status" value="1"/>
</dbReference>
<sequence>MTRSRLACGLVLAGLAVSACTGGEAPAPTVVVDRGAVSQGVSASGSLVSITQQNLGFADRGQVAELMVEVGDVVAAGQPLARIDDAAARSQLASAQAALDQQDATLGKLSGANTVEAAEAALDSARSILAATRGQVDATNAADESAVRRARVQLEFDEKQLELAKRDLAAAKAACASSATPTTTPAPAAGSGPALVSLGTPASTSTTGSTASTSTTCGQQVTTAEQAVRTAKGTVIASQTALDSAVGKREVDAASGRVSIANAEQAVSSAQSQLDGATTDAPADVAVQDAVVADARNTLADAQRALENTVLRAPVAGTVSAINGAVGDFIAAAGGATALAPGSGARIPAAVGTTAGTDAAGATAAGSFITLNDLQTFQLVVPFEESDAARVAPNQAVEVSVDALPDLTVPGTVVAVAPTADQISGVVGYYATIVLNQADPQLKDGQTAQADVLTDTRENVLRVPASTVRQEGGRSVVSVPGADGTPETRAFTPGLVGDRFVEVRSGLDEGQQILLPRATVAASPGGSGPR</sequence>
<accession>A0ABP8RTM5</accession>
<dbReference type="InterPro" id="IPR050465">
    <property type="entry name" value="UPF0194_transport"/>
</dbReference>
<evidence type="ECO:0000256" key="4">
    <source>
        <dbReference type="SAM" id="MobiDB-lite"/>
    </source>
</evidence>
<reference evidence="8" key="1">
    <citation type="journal article" date="2019" name="Int. J. Syst. Evol. Microbiol.">
        <title>The Global Catalogue of Microorganisms (GCM) 10K type strain sequencing project: providing services to taxonomists for standard genome sequencing and annotation.</title>
        <authorList>
            <consortium name="The Broad Institute Genomics Platform"/>
            <consortium name="The Broad Institute Genome Sequencing Center for Infectious Disease"/>
            <person name="Wu L."/>
            <person name="Ma J."/>
        </authorList>
    </citation>
    <scope>NUCLEOTIDE SEQUENCE [LARGE SCALE GENOMIC DNA]</scope>
    <source>
        <strain evidence="8">JCM 17906</strain>
    </source>
</reference>
<dbReference type="PANTHER" id="PTHR32347">
    <property type="entry name" value="EFFLUX SYSTEM COMPONENT YKNX-RELATED"/>
    <property type="match status" value="1"/>
</dbReference>
<feature type="coiled-coil region" evidence="3">
    <location>
        <begin position="260"/>
        <end position="312"/>
    </location>
</feature>
<feature type="chain" id="PRO_5045157033" description="CusB-like beta-barrel domain-containing protein" evidence="5">
    <location>
        <begin position="20"/>
        <end position="530"/>
    </location>
</feature>
<dbReference type="SUPFAM" id="SSF111369">
    <property type="entry name" value="HlyD-like secretion proteins"/>
    <property type="match status" value="1"/>
</dbReference>
<gene>
    <name evidence="7" type="ORF">GCM10023175_30750</name>
</gene>
<feature type="domain" description="CusB-like beta-barrel" evidence="6">
    <location>
        <begin position="382"/>
        <end position="452"/>
    </location>
</feature>
<organism evidence="7 8">
    <name type="scientific">Pseudonocardia xishanensis</name>
    <dbReference type="NCBI Taxonomy" id="630995"/>
    <lineage>
        <taxon>Bacteria</taxon>
        <taxon>Bacillati</taxon>
        <taxon>Actinomycetota</taxon>
        <taxon>Actinomycetes</taxon>
        <taxon>Pseudonocardiales</taxon>
        <taxon>Pseudonocardiaceae</taxon>
        <taxon>Pseudonocardia</taxon>
    </lineage>
</organism>
<feature type="signal peptide" evidence="5">
    <location>
        <begin position="1"/>
        <end position="19"/>
    </location>
</feature>
<dbReference type="RefSeq" id="WP_345417968.1">
    <property type="nucleotide sequence ID" value="NZ_BAABGT010000034.1"/>
</dbReference>
<dbReference type="InterPro" id="IPR058792">
    <property type="entry name" value="Beta-barrel_RND_2"/>
</dbReference>
<dbReference type="PROSITE" id="PS51257">
    <property type="entry name" value="PROKAR_LIPOPROTEIN"/>
    <property type="match status" value="1"/>
</dbReference>
<dbReference type="Gene3D" id="2.40.420.20">
    <property type="match status" value="1"/>
</dbReference>
<evidence type="ECO:0000313" key="7">
    <source>
        <dbReference type="EMBL" id="GAA4547112.1"/>
    </source>
</evidence>
<comment type="subcellular location">
    <subcellularLocation>
        <location evidence="1">Cell envelope</location>
    </subcellularLocation>
</comment>
<dbReference type="EMBL" id="BAABGT010000034">
    <property type="protein sequence ID" value="GAA4547112.1"/>
    <property type="molecule type" value="Genomic_DNA"/>
</dbReference>
<name>A0ABP8RTM5_9PSEU</name>
<keyword evidence="2 3" id="KW-0175">Coiled coil</keyword>
<evidence type="ECO:0000259" key="6">
    <source>
        <dbReference type="Pfam" id="PF25954"/>
    </source>
</evidence>
<evidence type="ECO:0000256" key="3">
    <source>
        <dbReference type="SAM" id="Coils"/>
    </source>
</evidence>
<dbReference type="Pfam" id="PF25954">
    <property type="entry name" value="Beta-barrel_RND_2"/>
    <property type="match status" value="1"/>
</dbReference>
<evidence type="ECO:0000313" key="8">
    <source>
        <dbReference type="Proteomes" id="UP001501598"/>
    </source>
</evidence>
<evidence type="ECO:0000256" key="5">
    <source>
        <dbReference type="SAM" id="SignalP"/>
    </source>
</evidence>
<protein>
    <recommendedName>
        <fullName evidence="6">CusB-like beta-barrel domain-containing protein</fullName>
    </recommendedName>
</protein>